<proteinExistence type="predicted"/>
<dbReference type="NCBIfam" id="NF007932">
    <property type="entry name" value="PRK10647.1"/>
    <property type="match status" value="1"/>
</dbReference>
<name>I2BD40_SHIBC</name>
<evidence type="ECO:0000259" key="2">
    <source>
        <dbReference type="Pfam" id="PF11575"/>
    </source>
</evidence>
<keyword evidence="4" id="KW-1185">Reference proteome</keyword>
<dbReference type="InterPro" id="IPR008090">
    <property type="entry name" value="Fe_iron_reduct"/>
</dbReference>
<dbReference type="InterPro" id="IPR022770">
    <property type="entry name" value="IucA/IucC-like_C"/>
</dbReference>
<dbReference type="HOGENOM" id="CLU_088228_0_0_6"/>
<reference evidence="3 4" key="1">
    <citation type="journal article" date="2012" name="J. Bacteriol.">
        <title>Complete genome sequence of the B12-producing Shimwellia blattae strain DSM 4481, isolated from a cockroach.</title>
        <authorList>
            <person name="Brzuszkiewicz E."/>
            <person name="Waschkowitz T."/>
            <person name="Wiezer A."/>
            <person name="Daniel R."/>
        </authorList>
    </citation>
    <scope>NUCLEOTIDE SEQUENCE [LARGE SCALE GENOMIC DNA]</scope>
    <source>
        <strain evidence="4">ATCC 29907 / DSM 4481 / JCM 1650 / NBRC 105725 / CDC 9005-74</strain>
    </source>
</reference>
<dbReference type="InterPro" id="IPR024726">
    <property type="entry name" value="FhuF_C"/>
</dbReference>
<dbReference type="RefSeq" id="WP_002444073.1">
    <property type="nucleotide sequence ID" value="NC_017910.1"/>
</dbReference>
<dbReference type="GO" id="GO:0051537">
    <property type="term" value="F:2 iron, 2 sulfur cluster binding"/>
    <property type="evidence" value="ECO:0007669"/>
    <property type="project" value="InterPro"/>
</dbReference>
<sequence length="262" mass="29230">MALPTESSFLLPLSGSTSPGAAADLSTTLQPFFARQRPYFNEFIHFGGQPAARQQHFDEWRKPASLSTLLACYGDHIYRHHPHGQREPKPLVSLWAQWFTGLLVPPLMMALLTQRQGLDISHGAIATGFHEAGRAATFWIAGNEDPQITALGPRARLEALWTTTMQPVVDRLAEHGGVSSKLIWSNTGYLVGWFLGELRPLLGDALVSELRHSCFNEQTLLCGAQNPLFRTMLLRDGLYVRRTCCQRYRLPDVKSCGDCTLK</sequence>
<feature type="domain" description="Aerobactin siderophore biosynthesis IucA/IucC-like C-terminal" evidence="1">
    <location>
        <begin position="93"/>
        <end position="232"/>
    </location>
</feature>
<dbReference type="Pfam" id="PF06276">
    <property type="entry name" value="FhuF"/>
    <property type="match status" value="1"/>
</dbReference>
<dbReference type="eggNOG" id="COG4114">
    <property type="taxonomic scope" value="Bacteria"/>
</dbReference>
<dbReference type="KEGG" id="ebt:EBL_c33840"/>
<gene>
    <name evidence="3" type="primary">fhuF</name>
    <name evidence="3" type="ordered locus">EBL_c33840</name>
</gene>
<dbReference type="AlphaFoldDB" id="I2BD40"/>
<dbReference type="STRING" id="630626.EBL_c33840"/>
<dbReference type="EMBL" id="CP001560">
    <property type="protein sequence ID" value="AFJ48444.1"/>
    <property type="molecule type" value="Genomic_DNA"/>
</dbReference>
<dbReference type="Proteomes" id="UP000001955">
    <property type="component" value="Chromosome"/>
</dbReference>
<evidence type="ECO:0000259" key="1">
    <source>
        <dbReference type="Pfam" id="PF06276"/>
    </source>
</evidence>
<dbReference type="OrthoDB" id="5918327at2"/>
<evidence type="ECO:0000313" key="4">
    <source>
        <dbReference type="Proteomes" id="UP000001955"/>
    </source>
</evidence>
<accession>I2BD40</accession>
<dbReference type="PATRIC" id="fig|630626.3.peg.3296"/>
<feature type="domain" description="Ferric siderophore reductase C-terminal" evidence="2">
    <location>
        <begin position="241"/>
        <end position="261"/>
    </location>
</feature>
<dbReference type="PRINTS" id="PR01714">
    <property type="entry name" value="2FE2SRDCTASE"/>
</dbReference>
<organism evidence="3 4">
    <name type="scientific">Shimwellia blattae (strain ATCC 29907 / DSM 4481 / JCM 1650 / NBRC 105725 / CDC 9005-74)</name>
    <name type="common">Escherichia blattae</name>
    <dbReference type="NCBI Taxonomy" id="630626"/>
    <lineage>
        <taxon>Bacteria</taxon>
        <taxon>Pseudomonadati</taxon>
        <taxon>Pseudomonadota</taxon>
        <taxon>Gammaproteobacteria</taxon>
        <taxon>Enterobacterales</taxon>
        <taxon>Enterobacteriaceae</taxon>
        <taxon>Shimwellia</taxon>
    </lineage>
</organism>
<protein>
    <submittedName>
        <fullName evidence="3">Ferric iron reductase protein FhuF</fullName>
    </submittedName>
</protein>
<evidence type="ECO:0000313" key="3">
    <source>
        <dbReference type="EMBL" id="AFJ48444.1"/>
    </source>
</evidence>
<dbReference type="Pfam" id="PF11575">
    <property type="entry name" value="FhuF_C"/>
    <property type="match status" value="1"/>
</dbReference>
<dbReference type="NCBIfam" id="TIGR03951">
    <property type="entry name" value="Fe_III_red_FhuF"/>
    <property type="match status" value="1"/>
</dbReference>
<dbReference type="GO" id="GO:0003824">
    <property type="term" value="F:catalytic activity"/>
    <property type="evidence" value="ECO:0007669"/>
    <property type="project" value="UniProtKB-ARBA"/>
</dbReference>
<accession>K6W504</accession>